<dbReference type="EMBL" id="CP020991">
    <property type="protein sequence ID" value="AUO18715.1"/>
    <property type="molecule type" value="Genomic_DNA"/>
</dbReference>
<protein>
    <submittedName>
        <fullName evidence="1">TnpV protein</fullName>
    </submittedName>
</protein>
<proteinExistence type="predicted"/>
<dbReference type="GeneID" id="98061952"/>
<dbReference type="InterPro" id="IPR026989">
    <property type="entry name" value="TnpV"/>
</dbReference>
<dbReference type="OrthoDB" id="9791178at2"/>
<dbReference type="AlphaFoldDB" id="A0A2K9P0C2"/>
<sequence>MKSIYEQMGGTYKQCGDYLIPDLTILEEKFTIGKYGRARERYLKEYRRCHYSYLLSTGNLSEHLHEVDVQARKILKQFISAAEKSAPDKATHQMEWVGHFNNVKASAEEVINHELIYV</sequence>
<dbReference type="KEGG" id="mpec:B9O19_00532"/>
<dbReference type="RefSeq" id="WP_158648899.1">
    <property type="nucleotide sequence ID" value="NZ_CP020991.1"/>
</dbReference>
<gene>
    <name evidence="1" type="ORF">B9O19_00532</name>
</gene>
<evidence type="ECO:0000313" key="1">
    <source>
        <dbReference type="EMBL" id="AUO18715.1"/>
    </source>
</evidence>
<dbReference type="Pfam" id="PF14198">
    <property type="entry name" value="TnpV"/>
    <property type="match status" value="1"/>
</dbReference>
<accession>A0A2K9P0C2</accession>
<organism evidence="1 2">
    <name type="scientific">Monoglobus pectinilyticus</name>
    <dbReference type="NCBI Taxonomy" id="1981510"/>
    <lineage>
        <taxon>Bacteria</taxon>
        <taxon>Bacillati</taxon>
        <taxon>Bacillota</taxon>
        <taxon>Clostridia</taxon>
        <taxon>Monoglobales</taxon>
        <taxon>Monoglobaceae</taxon>
        <taxon>Monoglobus</taxon>
    </lineage>
</organism>
<evidence type="ECO:0000313" key="2">
    <source>
        <dbReference type="Proteomes" id="UP000235589"/>
    </source>
</evidence>
<keyword evidence="2" id="KW-1185">Reference proteome</keyword>
<name>A0A2K9P0C2_9FIRM</name>
<dbReference type="Proteomes" id="UP000235589">
    <property type="component" value="Chromosome"/>
</dbReference>
<reference evidence="1 2" key="1">
    <citation type="submission" date="2017-04" db="EMBL/GenBank/DDBJ databases">
        <title>Monoglobus pectinilyticus 14 draft genome.</title>
        <authorList>
            <person name="Kim C."/>
            <person name="Rosendale D.I."/>
            <person name="Kelly W.J."/>
            <person name="Tannock G.W."/>
            <person name="Patchett M.L."/>
            <person name="Jordens J.Z."/>
        </authorList>
    </citation>
    <scope>NUCLEOTIDE SEQUENCE [LARGE SCALE GENOMIC DNA]</scope>
    <source>
        <strain evidence="1 2">14</strain>
    </source>
</reference>